<dbReference type="PRINTS" id="PR00184">
    <property type="entry name" value="NEISSPPORIN"/>
</dbReference>
<keyword evidence="3" id="KW-0813">Transport</keyword>
<evidence type="ECO:0000256" key="9">
    <source>
        <dbReference type="ARBA" id="ARBA00023136"/>
    </source>
</evidence>
<dbReference type="Pfam" id="PF13609">
    <property type="entry name" value="Porin_4"/>
    <property type="match status" value="1"/>
</dbReference>
<keyword evidence="7" id="KW-0406">Ion transport</keyword>
<dbReference type="GO" id="GO:0015288">
    <property type="term" value="F:porin activity"/>
    <property type="evidence" value="ECO:0007669"/>
    <property type="project" value="UniProtKB-KW"/>
</dbReference>
<keyword evidence="5" id="KW-0812">Transmembrane</keyword>
<evidence type="ECO:0000256" key="2">
    <source>
        <dbReference type="ARBA" id="ARBA00011233"/>
    </source>
</evidence>
<evidence type="ECO:0000259" key="11">
    <source>
        <dbReference type="Pfam" id="PF13609"/>
    </source>
</evidence>
<dbReference type="InterPro" id="IPR050298">
    <property type="entry name" value="Gram-neg_bact_OMP"/>
</dbReference>
<evidence type="ECO:0000256" key="5">
    <source>
        <dbReference type="ARBA" id="ARBA00022692"/>
    </source>
</evidence>
<keyword evidence="4" id="KW-1134">Transmembrane beta strand</keyword>
<dbReference type="InterPro" id="IPR002299">
    <property type="entry name" value="Porin_Neis"/>
</dbReference>
<dbReference type="GO" id="GO:0009279">
    <property type="term" value="C:cell outer membrane"/>
    <property type="evidence" value="ECO:0007669"/>
    <property type="project" value="UniProtKB-SubCell"/>
</dbReference>
<evidence type="ECO:0000256" key="8">
    <source>
        <dbReference type="ARBA" id="ARBA00023114"/>
    </source>
</evidence>
<sequence>MSTIFKLESGFNLQTGQLLQNGREFGRLAYVGLNSQWGTLTLGRQDDVMGDYLGAYSGSVQFSGPLGTHAGDLDNIFISYKLSNTVKYASPSLGGFSFGGLYGVGGVSGSVGTNQLWGMAAHYAGGPFSASAVYHHINDPTVTYFDGAATASSNTPFSNPVNNPIYLGYSSAASLDAFGVGAGLTIGASTIGVNLTSTQFNRVVKTATTPRGGASPSITSVEVAYSARIIAAAVVGISYAYTHADEAKYSQVTLGTQYFLSKRTRLYAEAAWQHASGIDSTGRAAVADLTTVSASSTGNQIAARVGISVRF</sequence>
<proteinExistence type="predicted"/>
<dbReference type="InterPro" id="IPR023614">
    <property type="entry name" value="Porin_dom_sf"/>
</dbReference>
<dbReference type="InterPro" id="IPR033900">
    <property type="entry name" value="Gram_neg_porin_domain"/>
</dbReference>
<dbReference type="Gene3D" id="2.40.160.10">
    <property type="entry name" value="Porin"/>
    <property type="match status" value="1"/>
</dbReference>
<dbReference type="EMBL" id="NBTZ01000161">
    <property type="protein sequence ID" value="OTP66349.1"/>
    <property type="molecule type" value="Genomic_DNA"/>
</dbReference>
<evidence type="ECO:0000256" key="10">
    <source>
        <dbReference type="ARBA" id="ARBA00023237"/>
    </source>
</evidence>
<evidence type="ECO:0000256" key="3">
    <source>
        <dbReference type="ARBA" id="ARBA00022448"/>
    </source>
</evidence>
<feature type="domain" description="Porin" evidence="11">
    <location>
        <begin position="3"/>
        <end position="275"/>
    </location>
</feature>
<reference evidence="12 13" key="1">
    <citation type="submission" date="2017-03" db="EMBL/GenBank/DDBJ databases">
        <title>Genome analysis of strain PAMC 26577.</title>
        <authorList>
            <person name="Oh H.-M."/>
            <person name="Yang J.-A."/>
        </authorList>
    </citation>
    <scope>NUCLEOTIDE SEQUENCE [LARGE SCALE GENOMIC DNA]</scope>
    <source>
        <strain evidence="12 13">PAMC 26577</strain>
    </source>
</reference>
<dbReference type="Proteomes" id="UP000195221">
    <property type="component" value="Unassembled WGS sequence"/>
</dbReference>
<evidence type="ECO:0000256" key="6">
    <source>
        <dbReference type="ARBA" id="ARBA00022729"/>
    </source>
</evidence>
<organism evidence="12 13">
    <name type="scientific">Caballeronia sordidicola</name>
    <name type="common">Burkholderia sordidicola</name>
    <dbReference type="NCBI Taxonomy" id="196367"/>
    <lineage>
        <taxon>Bacteria</taxon>
        <taxon>Pseudomonadati</taxon>
        <taxon>Pseudomonadota</taxon>
        <taxon>Betaproteobacteria</taxon>
        <taxon>Burkholderiales</taxon>
        <taxon>Burkholderiaceae</taxon>
        <taxon>Caballeronia</taxon>
    </lineage>
</organism>
<evidence type="ECO:0000313" key="12">
    <source>
        <dbReference type="EMBL" id="OTP66349.1"/>
    </source>
</evidence>
<dbReference type="PANTHER" id="PTHR34501">
    <property type="entry name" value="PROTEIN YDDL-RELATED"/>
    <property type="match status" value="1"/>
</dbReference>
<keyword evidence="8" id="KW-0626">Porin</keyword>
<evidence type="ECO:0000256" key="1">
    <source>
        <dbReference type="ARBA" id="ARBA00004571"/>
    </source>
</evidence>
<comment type="subcellular location">
    <subcellularLocation>
        <location evidence="1">Cell outer membrane</location>
        <topology evidence="1">Multi-pass membrane protein</topology>
    </subcellularLocation>
</comment>
<dbReference type="SUPFAM" id="SSF56935">
    <property type="entry name" value="Porins"/>
    <property type="match status" value="1"/>
</dbReference>
<dbReference type="CDD" id="cd00342">
    <property type="entry name" value="gram_neg_porins"/>
    <property type="match status" value="1"/>
</dbReference>
<name>A0A242M577_CABSO</name>
<dbReference type="GO" id="GO:0006811">
    <property type="term" value="P:monoatomic ion transport"/>
    <property type="evidence" value="ECO:0007669"/>
    <property type="project" value="UniProtKB-KW"/>
</dbReference>
<dbReference type="AlphaFoldDB" id="A0A242M577"/>
<evidence type="ECO:0000256" key="7">
    <source>
        <dbReference type="ARBA" id="ARBA00023065"/>
    </source>
</evidence>
<comment type="caution">
    <text evidence="12">The sequence shown here is derived from an EMBL/GenBank/DDBJ whole genome shotgun (WGS) entry which is preliminary data.</text>
</comment>
<evidence type="ECO:0000256" key="4">
    <source>
        <dbReference type="ARBA" id="ARBA00022452"/>
    </source>
</evidence>
<keyword evidence="9" id="KW-0472">Membrane</keyword>
<accession>A0A242M577</accession>
<evidence type="ECO:0000313" key="13">
    <source>
        <dbReference type="Proteomes" id="UP000195221"/>
    </source>
</evidence>
<dbReference type="PANTHER" id="PTHR34501:SF9">
    <property type="entry name" value="MAJOR OUTER MEMBRANE PROTEIN P.IA"/>
    <property type="match status" value="1"/>
</dbReference>
<comment type="subunit">
    <text evidence="2">Homotrimer.</text>
</comment>
<gene>
    <name evidence="12" type="ORF">PAMC26577_37830</name>
</gene>
<protein>
    <submittedName>
        <fullName evidence="12">Outer membrane protein (Porin)</fullName>
    </submittedName>
</protein>
<keyword evidence="10" id="KW-0998">Cell outer membrane</keyword>
<dbReference type="GO" id="GO:0046930">
    <property type="term" value="C:pore complex"/>
    <property type="evidence" value="ECO:0007669"/>
    <property type="project" value="UniProtKB-KW"/>
</dbReference>
<keyword evidence="6" id="KW-0732">Signal</keyword>